<dbReference type="EMBL" id="MFZO01000023">
    <property type="protein sequence ID" value="OGK24914.1"/>
    <property type="molecule type" value="Genomic_DNA"/>
</dbReference>
<dbReference type="AlphaFoldDB" id="A0A1F7H1Y1"/>
<organism evidence="1 2">
    <name type="scientific">Candidatus Roizmanbacteria bacterium RIFCSPHIGHO2_02_FULL_38_11</name>
    <dbReference type="NCBI Taxonomy" id="1802039"/>
    <lineage>
        <taxon>Bacteria</taxon>
        <taxon>Candidatus Roizmaniibacteriota</taxon>
    </lineage>
</organism>
<proteinExistence type="predicted"/>
<dbReference type="InterPro" id="IPR027417">
    <property type="entry name" value="P-loop_NTPase"/>
</dbReference>
<name>A0A1F7H1Y1_9BACT</name>
<evidence type="ECO:0000313" key="2">
    <source>
        <dbReference type="Proteomes" id="UP000177913"/>
    </source>
</evidence>
<gene>
    <name evidence="1" type="ORF">A3C25_02380</name>
</gene>
<comment type="caution">
    <text evidence="1">The sequence shown here is derived from an EMBL/GenBank/DDBJ whole genome shotgun (WGS) entry which is preliminary data.</text>
</comment>
<reference evidence="1 2" key="1">
    <citation type="journal article" date="2016" name="Nat. Commun.">
        <title>Thousands of microbial genomes shed light on interconnected biogeochemical processes in an aquifer system.</title>
        <authorList>
            <person name="Anantharaman K."/>
            <person name="Brown C.T."/>
            <person name="Hug L.A."/>
            <person name="Sharon I."/>
            <person name="Castelle C.J."/>
            <person name="Probst A.J."/>
            <person name="Thomas B.C."/>
            <person name="Singh A."/>
            <person name="Wilkins M.J."/>
            <person name="Karaoz U."/>
            <person name="Brodie E.L."/>
            <person name="Williams K.H."/>
            <person name="Hubbard S.S."/>
            <person name="Banfield J.F."/>
        </authorList>
    </citation>
    <scope>NUCLEOTIDE SEQUENCE [LARGE SCALE GENOMIC DNA]</scope>
</reference>
<accession>A0A1F7H1Y1</accession>
<sequence length="317" mass="37144">MYLKHKFIRVNGFHHHLSPLILSGSLIAAGVAFNKAYDLATKIIDQAPDDGMHEDEFFQLIVSQLESEQKTRYISLKLTRRYLTSEKSRSPLFIFLGGLAGKTTIASYITQQLNMNQPISIDNEKYGLTLKPSESSQLYKSTYESAYLYKKISQLLTSRLIGLLDRVLFDYKRYKKWCYLWEGIYITAPIITDLYKKYGQTHFLSVFIIPETADLRRSYILRWQKELGVERLRKRRNIIDKFLRNIEAIRSHIRSGVDPVASFVIESPYLEERLEFFYILLQQKLKDISDKEFPGWVEKIVDNPKNINKFKQFLKGA</sequence>
<evidence type="ECO:0000313" key="1">
    <source>
        <dbReference type="EMBL" id="OGK24914.1"/>
    </source>
</evidence>
<dbReference type="Proteomes" id="UP000177913">
    <property type="component" value="Unassembled WGS sequence"/>
</dbReference>
<protein>
    <submittedName>
        <fullName evidence="1">Uncharacterized protein</fullName>
    </submittedName>
</protein>
<dbReference type="SUPFAM" id="SSF52540">
    <property type="entry name" value="P-loop containing nucleoside triphosphate hydrolases"/>
    <property type="match status" value="1"/>
</dbReference>